<reference evidence="4 5" key="1">
    <citation type="submission" date="2019-09" db="EMBL/GenBank/DDBJ databases">
        <title>The Halomonas whole genome shotgun (WGS).</title>
        <authorList>
            <person name="Xie Z."/>
        </authorList>
    </citation>
    <scope>NUCLEOTIDE SEQUENCE [LARGE SCALE GENOMIC DNA]</scope>
    <source>
        <strain evidence="4 5">NBT06E8</strain>
    </source>
</reference>
<evidence type="ECO:0000259" key="3">
    <source>
        <dbReference type="PROSITE" id="PS50887"/>
    </source>
</evidence>
<dbReference type="PANTHER" id="PTHR45138:SF9">
    <property type="entry name" value="DIGUANYLATE CYCLASE DGCM-RELATED"/>
    <property type="match status" value="1"/>
</dbReference>
<organism evidence="4 5">
    <name type="scientific">Vreelandella piezotolerans</name>
    <dbReference type="NCBI Taxonomy" id="2609667"/>
    <lineage>
        <taxon>Bacteria</taxon>
        <taxon>Pseudomonadati</taxon>
        <taxon>Pseudomonadota</taxon>
        <taxon>Gammaproteobacteria</taxon>
        <taxon>Oceanospirillales</taxon>
        <taxon>Halomonadaceae</taxon>
        <taxon>Vreelandella</taxon>
    </lineage>
</organism>
<dbReference type="Pfam" id="PF00990">
    <property type="entry name" value="GGDEF"/>
    <property type="match status" value="1"/>
</dbReference>
<dbReference type="SMART" id="SM00267">
    <property type="entry name" value="GGDEF"/>
    <property type="match status" value="1"/>
</dbReference>
<dbReference type="SUPFAM" id="SSF55785">
    <property type="entry name" value="PYP-like sensor domain (PAS domain)"/>
    <property type="match status" value="1"/>
</dbReference>
<dbReference type="Gene3D" id="3.30.450.20">
    <property type="entry name" value="PAS domain"/>
    <property type="match status" value="1"/>
</dbReference>
<dbReference type="CDD" id="cd01949">
    <property type="entry name" value="GGDEF"/>
    <property type="match status" value="1"/>
</dbReference>
<dbReference type="InterPro" id="IPR050469">
    <property type="entry name" value="Diguanylate_Cyclase"/>
</dbReference>
<dbReference type="Proteomes" id="UP000466130">
    <property type="component" value="Unassembled WGS sequence"/>
</dbReference>
<gene>
    <name evidence="4" type="ORF">F1978_15615</name>
</gene>
<dbReference type="NCBIfam" id="TIGR00254">
    <property type="entry name" value="GGDEF"/>
    <property type="match status" value="1"/>
</dbReference>
<dbReference type="SUPFAM" id="SSF55073">
    <property type="entry name" value="Nucleotide cyclase"/>
    <property type="match status" value="1"/>
</dbReference>
<dbReference type="PROSITE" id="PS50887">
    <property type="entry name" value="GGDEF"/>
    <property type="match status" value="1"/>
</dbReference>
<dbReference type="InterPro" id="IPR035965">
    <property type="entry name" value="PAS-like_dom_sf"/>
</dbReference>
<dbReference type="EC" id="2.7.7.65" evidence="1"/>
<dbReference type="RefSeq" id="WP_153843893.1">
    <property type="nucleotide sequence ID" value="NZ_CP048602.1"/>
</dbReference>
<dbReference type="InterPro" id="IPR029787">
    <property type="entry name" value="Nucleotide_cyclase"/>
</dbReference>
<evidence type="ECO:0000256" key="2">
    <source>
        <dbReference type="ARBA" id="ARBA00034247"/>
    </source>
</evidence>
<accession>A0ABQ6X5H3</accession>
<protein>
    <recommendedName>
        <fullName evidence="1">diguanylate cyclase</fullName>
        <ecNumber evidence="1">2.7.7.65</ecNumber>
    </recommendedName>
</protein>
<comment type="catalytic activity">
    <reaction evidence="2">
        <text>2 GTP = 3',3'-c-di-GMP + 2 diphosphate</text>
        <dbReference type="Rhea" id="RHEA:24898"/>
        <dbReference type="ChEBI" id="CHEBI:33019"/>
        <dbReference type="ChEBI" id="CHEBI:37565"/>
        <dbReference type="ChEBI" id="CHEBI:58805"/>
        <dbReference type="EC" id="2.7.7.65"/>
    </reaction>
</comment>
<evidence type="ECO:0000313" key="5">
    <source>
        <dbReference type="Proteomes" id="UP000466130"/>
    </source>
</evidence>
<dbReference type="EMBL" id="VWRT01000020">
    <property type="protein sequence ID" value="KAE8437278.1"/>
    <property type="molecule type" value="Genomic_DNA"/>
</dbReference>
<dbReference type="InterPro" id="IPR043128">
    <property type="entry name" value="Rev_trsase/Diguanyl_cyclase"/>
</dbReference>
<comment type="caution">
    <text evidence="4">The sequence shown here is derived from an EMBL/GenBank/DDBJ whole genome shotgun (WGS) entry which is preliminary data.</text>
</comment>
<dbReference type="PANTHER" id="PTHR45138">
    <property type="entry name" value="REGULATORY COMPONENTS OF SENSORY TRANSDUCTION SYSTEM"/>
    <property type="match status" value="1"/>
</dbReference>
<keyword evidence="5" id="KW-1185">Reference proteome</keyword>
<dbReference type="InterPro" id="IPR000160">
    <property type="entry name" value="GGDEF_dom"/>
</dbReference>
<name>A0ABQ6X5H3_9GAMM</name>
<dbReference type="Gene3D" id="3.30.70.270">
    <property type="match status" value="1"/>
</dbReference>
<evidence type="ECO:0000313" key="4">
    <source>
        <dbReference type="EMBL" id="KAE8437278.1"/>
    </source>
</evidence>
<feature type="domain" description="GGDEF" evidence="3">
    <location>
        <begin position="174"/>
        <end position="303"/>
    </location>
</feature>
<sequence length="303" mass="33839">MPVNDLAAPSIDIPASADSLVSRIPGVIFQFYRSHSGHMNFPYLEGGGMALAYVDKQQLAEDASLLLEQLTGHDHPKVMSAIERSARWMLPLNTRFRLPFPEEKPHWIAVSANPEPIASGVRWNGLMMDITDQVVEEQRLRKLCDTDPLTNLPNRRKLMGQLTHLASMSARHGTPLSIMMIDIDHFKQLNDRWGHLQGDNVLKQLAMMAQSLLRCEDMLARLGGEEFMVVLPLTSLQQCHKLADRLRQTIADHDFGIGQGSVTLSIGVAEYHCGEPLVTLIDRADRALYSAKEVGRDCVCLLP</sequence>
<proteinExistence type="predicted"/>
<evidence type="ECO:0000256" key="1">
    <source>
        <dbReference type="ARBA" id="ARBA00012528"/>
    </source>
</evidence>